<comment type="caution">
    <text evidence="3">The sequence shown here is derived from an EMBL/GenBank/DDBJ whole genome shotgun (WGS) entry which is preliminary data.</text>
</comment>
<dbReference type="InterPro" id="IPR002885">
    <property type="entry name" value="PPR_rpt"/>
</dbReference>
<evidence type="ECO:0000313" key="4">
    <source>
        <dbReference type="Proteomes" id="UP001370490"/>
    </source>
</evidence>
<dbReference type="InterPro" id="IPR011990">
    <property type="entry name" value="TPR-like_helical_dom_sf"/>
</dbReference>
<proteinExistence type="predicted"/>
<accession>A0AAN8ZPU5</accession>
<dbReference type="GO" id="GO:0009451">
    <property type="term" value="P:RNA modification"/>
    <property type="evidence" value="ECO:0007669"/>
    <property type="project" value="InterPro"/>
</dbReference>
<feature type="repeat" description="PPR" evidence="2">
    <location>
        <begin position="46"/>
        <end position="76"/>
    </location>
</feature>
<reference evidence="3 4" key="1">
    <citation type="submission" date="2023-12" db="EMBL/GenBank/DDBJ databases">
        <title>A high-quality genome assembly for Dillenia turbinata (Dilleniales).</title>
        <authorList>
            <person name="Chanderbali A."/>
        </authorList>
    </citation>
    <scope>NUCLEOTIDE SEQUENCE [LARGE SCALE GENOMIC DNA]</scope>
    <source>
        <strain evidence="3">LSX21</strain>
        <tissue evidence="3">Leaf</tissue>
    </source>
</reference>
<keyword evidence="1" id="KW-0677">Repeat</keyword>
<dbReference type="EMBL" id="JBAMMX010000004">
    <property type="protein sequence ID" value="KAK6941595.1"/>
    <property type="molecule type" value="Genomic_DNA"/>
</dbReference>
<dbReference type="NCBIfam" id="TIGR00756">
    <property type="entry name" value="PPR"/>
    <property type="match status" value="1"/>
</dbReference>
<dbReference type="PANTHER" id="PTHR47926">
    <property type="entry name" value="PENTATRICOPEPTIDE REPEAT-CONTAINING PROTEIN"/>
    <property type="match status" value="1"/>
</dbReference>
<dbReference type="Proteomes" id="UP001370490">
    <property type="component" value="Unassembled WGS sequence"/>
</dbReference>
<organism evidence="3 4">
    <name type="scientific">Dillenia turbinata</name>
    <dbReference type="NCBI Taxonomy" id="194707"/>
    <lineage>
        <taxon>Eukaryota</taxon>
        <taxon>Viridiplantae</taxon>
        <taxon>Streptophyta</taxon>
        <taxon>Embryophyta</taxon>
        <taxon>Tracheophyta</taxon>
        <taxon>Spermatophyta</taxon>
        <taxon>Magnoliopsida</taxon>
        <taxon>eudicotyledons</taxon>
        <taxon>Gunneridae</taxon>
        <taxon>Pentapetalae</taxon>
        <taxon>Dilleniales</taxon>
        <taxon>Dilleniaceae</taxon>
        <taxon>Dillenia</taxon>
    </lineage>
</organism>
<gene>
    <name evidence="3" type="ORF">RJ641_026972</name>
</gene>
<dbReference type="GO" id="GO:0003723">
    <property type="term" value="F:RNA binding"/>
    <property type="evidence" value="ECO:0007669"/>
    <property type="project" value="InterPro"/>
</dbReference>
<evidence type="ECO:0000313" key="3">
    <source>
        <dbReference type="EMBL" id="KAK6941595.1"/>
    </source>
</evidence>
<evidence type="ECO:0000256" key="1">
    <source>
        <dbReference type="ARBA" id="ARBA00022737"/>
    </source>
</evidence>
<evidence type="ECO:0000256" key="2">
    <source>
        <dbReference type="PROSITE-ProRule" id="PRU00708"/>
    </source>
</evidence>
<dbReference type="Gene3D" id="1.25.40.10">
    <property type="entry name" value="Tetratricopeptide repeat domain"/>
    <property type="match status" value="1"/>
</dbReference>
<dbReference type="PANTHER" id="PTHR47926:SF347">
    <property type="entry name" value="PENTATRICOPEPTIDE REPEAT-CONTAINING PROTEIN"/>
    <property type="match status" value="1"/>
</dbReference>
<dbReference type="PROSITE" id="PS51375">
    <property type="entry name" value="PPR"/>
    <property type="match status" value="1"/>
</dbReference>
<dbReference type="Pfam" id="PF01535">
    <property type="entry name" value="PPR"/>
    <property type="match status" value="2"/>
</dbReference>
<dbReference type="InterPro" id="IPR046960">
    <property type="entry name" value="PPR_At4g14850-like_plant"/>
</dbReference>
<keyword evidence="4" id="KW-1185">Reference proteome</keyword>
<name>A0AAN8ZPU5_9MAGN</name>
<protein>
    <submittedName>
        <fullName evidence="3">Pentatricopeptide repeat</fullName>
    </submittedName>
</protein>
<dbReference type="AlphaFoldDB" id="A0AAN8ZPU5"/>
<sequence>MKIHGFAMKSGVVFNCYVCKSLMEAFVELGLVGCLVKLFDEMPKRDVVSWNLLIAGYVRWKRYSDAILVFKRMRREADLRLEEATVVSTLAACTALKDLDLGKEILEYVVNELGLTTIIGSSLLDMYHKCGCLDLARLIFD</sequence>